<dbReference type="EMBL" id="CP054492">
    <property type="protein sequence ID" value="QOY53053.1"/>
    <property type="molecule type" value="Genomic_DNA"/>
</dbReference>
<dbReference type="Gene3D" id="3.30.450.20">
    <property type="entry name" value="PAS domain"/>
    <property type="match status" value="1"/>
</dbReference>
<keyword evidence="5" id="KW-1185">Reference proteome</keyword>
<feature type="domain" description="GGDEF" evidence="3">
    <location>
        <begin position="368"/>
        <end position="499"/>
    </location>
</feature>
<protein>
    <submittedName>
        <fullName evidence="4">EAL domain-containing protein</fullName>
    </submittedName>
</protein>
<feature type="transmembrane region" description="Helical" evidence="1">
    <location>
        <begin position="7"/>
        <end position="28"/>
    </location>
</feature>
<dbReference type="InterPro" id="IPR029787">
    <property type="entry name" value="Nucleotide_cyclase"/>
</dbReference>
<keyword evidence="1" id="KW-0812">Transmembrane</keyword>
<dbReference type="PROSITE" id="PS50887">
    <property type="entry name" value="GGDEF"/>
    <property type="match status" value="1"/>
</dbReference>
<reference evidence="4 5" key="1">
    <citation type="submission" date="2020-05" db="EMBL/GenBank/DDBJ databases">
        <title>Sulfurimonas marisnigri, sp. nov., and Sulfurimonas baltica, sp. nov., manganese oxide reducing chemolithoautotrophs of the class Epsilonproteobacteria isolated from the pelagic redoxclines of the Black and Baltic Seas and emended description of the genus Sulfurimonas.</title>
        <authorList>
            <person name="Henkel J.V."/>
            <person name="Laudan C."/>
            <person name="Werner J."/>
            <person name="Neu T."/>
            <person name="Plewe S."/>
            <person name="Sproer C."/>
            <person name="Bunk B."/>
            <person name="Schulz-Vogt H.N."/>
        </authorList>
    </citation>
    <scope>NUCLEOTIDE SEQUENCE [LARGE SCALE GENOMIC DNA]</scope>
    <source>
        <strain evidence="4 5">GD2</strain>
    </source>
</reference>
<dbReference type="SUPFAM" id="SSF141868">
    <property type="entry name" value="EAL domain-like"/>
    <property type="match status" value="1"/>
</dbReference>
<dbReference type="NCBIfam" id="TIGR00254">
    <property type="entry name" value="GGDEF"/>
    <property type="match status" value="1"/>
</dbReference>
<dbReference type="SUPFAM" id="SSF55073">
    <property type="entry name" value="Nucleotide cyclase"/>
    <property type="match status" value="1"/>
</dbReference>
<evidence type="ECO:0000313" key="4">
    <source>
        <dbReference type="EMBL" id="QOY53053.1"/>
    </source>
</evidence>
<dbReference type="PROSITE" id="PS50883">
    <property type="entry name" value="EAL"/>
    <property type="match status" value="1"/>
</dbReference>
<evidence type="ECO:0000259" key="2">
    <source>
        <dbReference type="PROSITE" id="PS50883"/>
    </source>
</evidence>
<feature type="domain" description="EAL" evidence="2">
    <location>
        <begin position="508"/>
        <end position="761"/>
    </location>
</feature>
<dbReference type="InterPro" id="IPR000160">
    <property type="entry name" value="GGDEF_dom"/>
</dbReference>
<dbReference type="CDD" id="cd01948">
    <property type="entry name" value="EAL"/>
    <property type="match status" value="1"/>
</dbReference>
<dbReference type="Pfam" id="PF00990">
    <property type="entry name" value="GGDEF"/>
    <property type="match status" value="1"/>
</dbReference>
<organism evidence="4 5">
    <name type="scientific">Candidatus Sulfurimonas baltica</name>
    <dbReference type="NCBI Taxonomy" id="2740404"/>
    <lineage>
        <taxon>Bacteria</taxon>
        <taxon>Pseudomonadati</taxon>
        <taxon>Campylobacterota</taxon>
        <taxon>Epsilonproteobacteria</taxon>
        <taxon>Campylobacterales</taxon>
        <taxon>Sulfurimonadaceae</taxon>
        <taxon>Sulfurimonas</taxon>
    </lineage>
</organism>
<gene>
    <name evidence="4" type="ORF">HUE88_05075</name>
</gene>
<dbReference type="InterPro" id="IPR050706">
    <property type="entry name" value="Cyclic-di-GMP_PDE-like"/>
</dbReference>
<dbReference type="CDD" id="cd12914">
    <property type="entry name" value="PDC1_DGC_like"/>
    <property type="match status" value="1"/>
</dbReference>
<dbReference type="CDD" id="cd01949">
    <property type="entry name" value="GGDEF"/>
    <property type="match status" value="1"/>
</dbReference>
<dbReference type="Gene3D" id="3.20.20.450">
    <property type="entry name" value="EAL domain"/>
    <property type="match status" value="1"/>
</dbReference>
<dbReference type="Gene3D" id="3.30.70.270">
    <property type="match status" value="1"/>
</dbReference>
<dbReference type="Proteomes" id="UP000593994">
    <property type="component" value="Chromosome"/>
</dbReference>
<dbReference type="PANTHER" id="PTHR33121:SF70">
    <property type="entry name" value="SIGNALING PROTEIN YKOW"/>
    <property type="match status" value="1"/>
</dbReference>
<dbReference type="Pfam" id="PF00563">
    <property type="entry name" value="EAL"/>
    <property type="match status" value="1"/>
</dbReference>
<evidence type="ECO:0000256" key="1">
    <source>
        <dbReference type="SAM" id="Phobius"/>
    </source>
</evidence>
<dbReference type="PANTHER" id="PTHR33121">
    <property type="entry name" value="CYCLIC DI-GMP PHOSPHODIESTERASE PDEF"/>
    <property type="match status" value="1"/>
</dbReference>
<evidence type="ECO:0000313" key="5">
    <source>
        <dbReference type="Proteomes" id="UP000593994"/>
    </source>
</evidence>
<dbReference type="InterPro" id="IPR035919">
    <property type="entry name" value="EAL_sf"/>
</dbReference>
<dbReference type="SMART" id="SM00267">
    <property type="entry name" value="GGDEF"/>
    <property type="match status" value="1"/>
</dbReference>
<proteinExistence type="predicted"/>
<accession>A0A7S7RP27</accession>
<dbReference type="AlphaFoldDB" id="A0A7S7RP27"/>
<dbReference type="InterPro" id="IPR001633">
    <property type="entry name" value="EAL_dom"/>
</dbReference>
<dbReference type="GO" id="GO:0071111">
    <property type="term" value="F:cyclic-guanylate-specific phosphodiesterase activity"/>
    <property type="evidence" value="ECO:0007669"/>
    <property type="project" value="InterPro"/>
</dbReference>
<feature type="transmembrane region" description="Helical" evidence="1">
    <location>
        <begin position="301"/>
        <end position="323"/>
    </location>
</feature>
<dbReference type="SMART" id="SM00052">
    <property type="entry name" value="EAL"/>
    <property type="match status" value="1"/>
</dbReference>
<name>A0A7S7RP27_9BACT</name>
<keyword evidence="1" id="KW-0472">Membrane</keyword>
<dbReference type="InterPro" id="IPR043128">
    <property type="entry name" value="Rev_trsase/Diguanyl_cyclase"/>
</dbReference>
<keyword evidence="1" id="KW-1133">Transmembrane helix</keyword>
<sequence length="761" mass="88108">MIFKKNVWSIFYFIFIVVLFLYSALLYIRYHEIKDRHLLSYKYYTEIIAQAANSIFTQEDMLLTILGNQLLGNSVYKNIQESKKILDGALDKDSLLLGFGLADIDGNIILTSSNIKLPKKSNLLKNEITKESFKEALKSSNMVVGRAMFMKSIDAWVVPLRKAIRDVEGNVIGVLNAALNLNGENSFLTNLTLSKNKSVIIIKDSININEFYRLYDNNKNNLDYEFLYNKPISEMIINSSFQNIRQKHNLSINGLRDTNSIIVFEIKDMLDKEAIVGLTYNKKFRLWYLIKNSSDEIYNEFISVLAVYSLIFILSFILFYLLFKYISTSEKRKNDALVFQTLHDTLTLLPNRTYMYKNIDRWSLNNTNGYYVMFIDLDNFKNINDKFGHIVGDNVLVEVANRLRSFFTDNEMIVRQGGDEFIILKKCQDEKVLNKKFLELINEISKTYHIDNKEFRVGLSIGISVYPKDAQTIEELLSLADTAMYEAKKRKNSYCFFSEKMRHNNILKADIEQELRSAIEKKELWMAYQPQINADGSLHGVEALARWENEKLGFVGPDKFIGVAEETGLMRELGEFIITTSLREIKKIQSELNLHFNLSINISVVQLMEADFLEYILRLIDNEAFNKSMLTLEITESLSIEDLDEVLPILNAIKEHGIEMSLDDFGTGYSSLSILKKLPINELKIDKSFIDKILYDKSERALVQSIINIGKNFNMKTLAEGVETQEQVDVLKNYKCDIFQGYYYSKPLSYDNLLQYLKHNK</sequence>
<evidence type="ECO:0000259" key="3">
    <source>
        <dbReference type="PROSITE" id="PS50887"/>
    </source>
</evidence>
<dbReference type="KEGG" id="sbal:HUE88_05075"/>